<name>A0AAD7IBA0_9AGAR</name>
<dbReference type="PROSITE" id="PS00109">
    <property type="entry name" value="PROTEIN_KINASE_TYR"/>
    <property type="match status" value="1"/>
</dbReference>
<keyword evidence="2" id="KW-0808">Transferase</keyword>
<dbReference type="AlphaFoldDB" id="A0AAD7IBA0"/>
<dbReference type="InterPro" id="IPR001245">
    <property type="entry name" value="Ser-Thr/Tyr_kinase_cat_dom"/>
</dbReference>
<dbReference type="InterPro" id="IPR011009">
    <property type="entry name" value="Kinase-like_dom_sf"/>
</dbReference>
<dbReference type="GO" id="GO:0005524">
    <property type="term" value="F:ATP binding"/>
    <property type="evidence" value="ECO:0007669"/>
    <property type="project" value="InterPro"/>
</dbReference>
<accession>A0AAD7IBA0</accession>
<dbReference type="InterPro" id="IPR008266">
    <property type="entry name" value="Tyr_kinase_AS"/>
</dbReference>
<organism evidence="2 3">
    <name type="scientific">Mycena metata</name>
    <dbReference type="NCBI Taxonomy" id="1033252"/>
    <lineage>
        <taxon>Eukaryota</taxon>
        <taxon>Fungi</taxon>
        <taxon>Dikarya</taxon>
        <taxon>Basidiomycota</taxon>
        <taxon>Agaricomycotina</taxon>
        <taxon>Agaricomycetes</taxon>
        <taxon>Agaricomycetidae</taxon>
        <taxon>Agaricales</taxon>
        <taxon>Marasmiineae</taxon>
        <taxon>Mycenaceae</taxon>
        <taxon>Mycena</taxon>
    </lineage>
</organism>
<protein>
    <submittedName>
        <fullName evidence="2">Kinase-like domain-containing protein</fullName>
    </submittedName>
</protein>
<proteinExistence type="predicted"/>
<dbReference type="GO" id="GO:0004674">
    <property type="term" value="F:protein serine/threonine kinase activity"/>
    <property type="evidence" value="ECO:0007669"/>
    <property type="project" value="TreeGrafter"/>
</dbReference>
<dbReference type="InterPro" id="IPR051681">
    <property type="entry name" value="Ser/Thr_Kinases-Pseudokinases"/>
</dbReference>
<dbReference type="Proteomes" id="UP001215598">
    <property type="component" value="Unassembled WGS sequence"/>
</dbReference>
<keyword evidence="3" id="KW-1185">Reference proteome</keyword>
<dbReference type="InterPro" id="IPR000719">
    <property type="entry name" value="Prot_kinase_dom"/>
</dbReference>
<dbReference type="Gene3D" id="1.10.510.10">
    <property type="entry name" value="Transferase(Phosphotransferase) domain 1"/>
    <property type="match status" value="1"/>
</dbReference>
<dbReference type="Pfam" id="PF07714">
    <property type="entry name" value="PK_Tyr_Ser-Thr"/>
    <property type="match status" value="1"/>
</dbReference>
<comment type="caution">
    <text evidence="2">The sequence shown here is derived from an EMBL/GenBank/DDBJ whole genome shotgun (WGS) entry which is preliminary data.</text>
</comment>
<dbReference type="PANTHER" id="PTHR44329">
    <property type="entry name" value="SERINE/THREONINE-PROTEIN KINASE TNNI3K-RELATED"/>
    <property type="match status" value="1"/>
</dbReference>
<sequence>MVSPWMKHGTILKYLESRGRGDIGQLTLEIAQGLEYLHSMSIVHGDLRGNNILISDNYHACLADFGLATTVRDDDGETTTVGALSSSADHAGSARWLPPKEFGCEKFNRTRATDVYAFACVCLEMRSTPPFAEVATDVAAFFRVIAGERPEQPDTMSDEMWYLVTAAWAPDFRQRPDMSQIVWLLQD</sequence>
<keyword evidence="2" id="KW-0418">Kinase</keyword>
<gene>
    <name evidence="2" type="ORF">B0H16DRAFT_1761932</name>
</gene>
<dbReference type="SUPFAM" id="SSF56112">
    <property type="entry name" value="Protein kinase-like (PK-like)"/>
    <property type="match status" value="1"/>
</dbReference>
<reference evidence="2" key="1">
    <citation type="submission" date="2023-03" db="EMBL/GenBank/DDBJ databases">
        <title>Massive genome expansion in bonnet fungi (Mycena s.s.) driven by repeated elements and novel gene families across ecological guilds.</title>
        <authorList>
            <consortium name="Lawrence Berkeley National Laboratory"/>
            <person name="Harder C.B."/>
            <person name="Miyauchi S."/>
            <person name="Viragh M."/>
            <person name="Kuo A."/>
            <person name="Thoen E."/>
            <person name="Andreopoulos B."/>
            <person name="Lu D."/>
            <person name="Skrede I."/>
            <person name="Drula E."/>
            <person name="Henrissat B."/>
            <person name="Morin E."/>
            <person name="Kohler A."/>
            <person name="Barry K."/>
            <person name="LaButti K."/>
            <person name="Morin E."/>
            <person name="Salamov A."/>
            <person name="Lipzen A."/>
            <person name="Mereny Z."/>
            <person name="Hegedus B."/>
            <person name="Baldrian P."/>
            <person name="Stursova M."/>
            <person name="Weitz H."/>
            <person name="Taylor A."/>
            <person name="Grigoriev I.V."/>
            <person name="Nagy L.G."/>
            <person name="Martin F."/>
            <person name="Kauserud H."/>
        </authorList>
    </citation>
    <scope>NUCLEOTIDE SEQUENCE</scope>
    <source>
        <strain evidence="2">CBHHK182m</strain>
    </source>
</reference>
<evidence type="ECO:0000259" key="1">
    <source>
        <dbReference type="PROSITE" id="PS50011"/>
    </source>
</evidence>
<evidence type="ECO:0000313" key="3">
    <source>
        <dbReference type="Proteomes" id="UP001215598"/>
    </source>
</evidence>
<dbReference type="PROSITE" id="PS50011">
    <property type="entry name" value="PROTEIN_KINASE_DOM"/>
    <property type="match status" value="1"/>
</dbReference>
<feature type="domain" description="Protein kinase" evidence="1">
    <location>
        <begin position="1"/>
        <end position="187"/>
    </location>
</feature>
<evidence type="ECO:0000313" key="2">
    <source>
        <dbReference type="EMBL" id="KAJ7737947.1"/>
    </source>
</evidence>
<dbReference type="EMBL" id="JARKIB010000114">
    <property type="protein sequence ID" value="KAJ7737947.1"/>
    <property type="molecule type" value="Genomic_DNA"/>
</dbReference>
<dbReference type="PANTHER" id="PTHR44329:SF214">
    <property type="entry name" value="PROTEIN KINASE DOMAIN-CONTAINING PROTEIN"/>
    <property type="match status" value="1"/>
</dbReference>